<protein>
    <submittedName>
        <fullName evidence="4">Glycosyltransferase</fullName>
    </submittedName>
</protein>
<dbReference type="GO" id="GO:0016758">
    <property type="term" value="F:hexosyltransferase activity"/>
    <property type="evidence" value="ECO:0007669"/>
    <property type="project" value="TreeGrafter"/>
</dbReference>
<dbReference type="SUPFAM" id="SSF53756">
    <property type="entry name" value="UDP-Glycosyltransferase/glycogen phosphorylase"/>
    <property type="match status" value="1"/>
</dbReference>
<sequence length="453" mass="49445">MGSKQRIRICHLGKYYPPAPGGIETHVQVLARAQAALGADVHVVCVNHLNNQGREVTWSRRGATQTITEVDQGVQVTRLGRSAHAAKIDFVPDVSLLYRMLRRDSFDIIHLHTPNPTMLLIVAALRPWIPIVITHHSDVVKQRVLYKAFQPFEQLVYNSAARVISNSPTYIAGSSRLLHVANKVETVPMGLKLEPFLNPSPRALAAAAALRAEHGSPLWLAVGRCVYYKGFDTALRALKDVPGKLLLVGQGPYKENLVQAAQKLGVANRLVWSPYVEADDLVGAYHAATAFWFPSNARSEAFGLVQVEAMASGCPVINTAIPDSGVPWVSENEATGLTVPVDNPQAFAAAARRLLENPGLHGRLTSTGRARAIEKFGDAAMAERTIELYDDVFRRRATRSDAKVVRVRSLPKPTPMSTNSESVIDTPAKAKGSGKKLRESYPTEELEVRVAIG</sequence>
<feature type="domain" description="Glycosyl transferase family 1" evidence="2">
    <location>
        <begin position="211"/>
        <end position="370"/>
    </location>
</feature>
<dbReference type="EMBL" id="CP063458">
    <property type="protein sequence ID" value="QOV90647.1"/>
    <property type="molecule type" value="Genomic_DNA"/>
</dbReference>
<dbReference type="PANTHER" id="PTHR45947:SF3">
    <property type="entry name" value="SULFOQUINOVOSYL TRANSFERASE SQD2"/>
    <property type="match status" value="1"/>
</dbReference>
<keyword evidence="5" id="KW-1185">Reference proteome</keyword>
<name>A0A7M2WYP9_9BACT</name>
<organism evidence="4 5">
    <name type="scientific">Humisphaera borealis</name>
    <dbReference type="NCBI Taxonomy" id="2807512"/>
    <lineage>
        <taxon>Bacteria</taxon>
        <taxon>Pseudomonadati</taxon>
        <taxon>Planctomycetota</taxon>
        <taxon>Phycisphaerae</taxon>
        <taxon>Tepidisphaerales</taxon>
        <taxon>Tepidisphaeraceae</taxon>
        <taxon>Humisphaera</taxon>
    </lineage>
</organism>
<dbReference type="Pfam" id="PF13439">
    <property type="entry name" value="Glyco_transf_4"/>
    <property type="match status" value="1"/>
</dbReference>
<dbReference type="InterPro" id="IPR001296">
    <property type="entry name" value="Glyco_trans_1"/>
</dbReference>
<accession>A0A7M2WYP9</accession>
<dbReference type="AlphaFoldDB" id="A0A7M2WYP9"/>
<evidence type="ECO:0000313" key="5">
    <source>
        <dbReference type="Proteomes" id="UP000593765"/>
    </source>
</evidence>
<proteinExistence type="predicted"/>
<dbReference type="PANTHER" id="PTHR45947">
    <property type="entry name" value="SULFOQUINOVOSYL TRANSFERASE SQD2"/>
    <property type="match status" value="1"/>
</dbReference>
<evidence type="ECO:0000313" key="4">
    <source>
        <dbReference type="EMBL" id="QOV90647.1"/>
    </source>
</evidence>
<dbReference type="Proteomes" id="UP000593765">
    <property type="component" value="Chromosome"/>
</dbReference>
<dbReference type="InterPro" id="IPR028098">
    <property type="entry name" value="Glyco_trans_4-like_N"/>
</dbReference>
<reference evidence="4 5" key="1">
    <citation type="submission" date="2020-10" db="EMBL/GenBank/DDBJ databases">
        <title>Wide distribution of Phycisphaera-like planctomycetes from WD2101 soil group in peatlands and genome analysis of the first cultivated representative.</title>
        <authorList>
            <person name="Dedysh S.N."/>
            <person name="Beletsky A.V."/>
            <person name="Ivanova A."/>
            <person name="Kulichevskaya I.S."/>
            <person name="Suzina N.E."/>
            <person name="Philippov D.A."/>
            <person name="Rakitin A.L."/>
            <person name="Mardanov A.V."/>
            <person name="Ravin N.V."/>
        </authorList>
    </citation>
    <scope>NUCLEOTIDE SEQUENCE [LARGE SCALE GENOMIC DNA]</scope>
    <source>
        <strain evidence="4 5">M1803</strain>
    </source>
</reference>
<dbReference type="Pfam" id="PF00534">
    <property type="entry name" value="Glycos_transf_1"/>
    <property type="match status" value="1"/>
</dbReference>
<evidence type="ECO:0000259" key="2">
    <source>
        <dbReference type="Pfam" id="PF00534"/>
    </source>
</evidence>
<evidence type="ECO:0000259" key="3">
    <source>
        <dbReference type="Pfam" id="PF13439"/>
    </source>
</evidence>
<evidence type="ECO:0000256" key="1">
    <source>
        <dbReference type="SAM" id="MobiDB-lite"/>
    </source>
</evidence>
<dbReference type="InterPro" id="IPR050194">
    <property type="entry name" value="Glycosyltransferase_grp1"/>
</dbReference>
<dbReference type="Gene3D" id="3.40.50.2000">
    <property type="entry name" value="Glycogen Phosphorylase B"/>
    <property type="match status" value="2"/>
</dbReference>
<dbReference type="RefSeq" id="WP_206293744.1">
    <property type="nucleotide sequence ID" value="NZ_CP063458.1"/>
</dbReference>
<dbReference type="KEGG" id="hbs:IPV69_04600"/>
<gene>
    <name evidence="4" type="ORF">IPV69_04600</name>
</gene>
<feature type="domain" description="Glycosyltransferase subfamily 4-like N-terminal" evidence="3">
    <location>
        <begin position="20"/>
        <end position="193"/>
    </location>
</feature>
<feature type="region of interest" description="Disordered" evidence="1">
    <location>
        <begin position="411"/>
        <end position="440"/>
    </location>
</feature>